<evidence type="ECO:0000256" key="4">
    <source>
        <dbReference type="ARBA" id="ARBA00012874"/>
    </source>
</evidence>
<dbReference type="Pfam" id="PF01063">
    <property type="entry name" value="Aminotran_4"/>
    <property type="match status" value="1"/>
</dbReference>
<dbReference type="Gene3D" id="3.20.10.10">
    <property type="entry name" value="D-amino Acid Aminotransferase, subunit A, domain 2"/>
    <property type="match status" value="1"/>
</dbReference>
<dbReference type="RefSeq" id="WP_010579894.1">
    <property type="nucleotide sequence ID" value="NZ_AHYZ01000044.1"/>
</dbReference>
<evidence type="ECO:0000256" key="6">
    <source>
        <dbReference type="ARBA" id="ARBA00022576"/>
    </source>
</evidence>
<keyword evidence="8" id="KW-0663">Pyridoxal phosphate</keyword>
<dbReference type="InterPro" id="IPR001544">
    <property type="entry name" value="Aminotrans_IV"/>
</dbReference>
<comment type="subunit">
    <text evidence="3">Homodimer.</text>
</comment>
<dbReference type="SUPFAM" id="SSF56752">
    <property type="entry name" value="D-aminoacid aminotransferase-like PLP-dependent enzymes"/>
    <property type="match status" value="1"/>
</dbReference>
<dbReference type="FunFam" id="3.20.10.10:FF:000002">
    <property type="entry name" value="D-alanine aminotransferase"/>
    <property type="match status" value="1"/>
</dbReference>
<sequence length="275" mass="31432">MHILWNNQIVERSTVKIDIEDRGYQFGDGLYEAIRLYNGKLFMYNEHFDRLERCAKKIRLDLPFSRLELLRRLRKLVEIEKLSEGDVYLQVTRGIAPRNHLFPAKPQPVLTANVTPFSRPVTLQQQGKTACLVKDQRWLHCDIKSLSLLGNLLSLDEAVQRGFDDALLVRDGYFTEASASNLWFVINGCLYTHQDGPLVLPGITKLQLLRIIHQDQLPVKEMAVPVSALNQIEECFLTNSIEEIIPVISIDGKLVGNGQPGKLTKLLQQKYLEQI</sequence>
<keyword evidence="7 13" id="KW-0808">Transferase</keyword>
<dbReference type="GO" id="GO:0008652">
    <property type="term" value="P:amino acid biosynthetic process"/>
    <property type="evidence" value="ECO:0007669"/>
    <property type="project" value="UniProtKB-ARBA"/>
</dbReference>
<dbReference type="EC" id="2.6.1.21" evidence="4"/>
<dbReference type="PANTHER" id="PTHR42743">
    <property type="entry name" value="AMINO-ACID AMINOTRANSFERASE"/>
    <property type="match status" value="1"/>
</dbReference>
<keyword evidence="14" id="KW-1185">Reference proteome</keyword>
<proteinExistence type="inferred from homology"/>
<dbReference type="STRING" id="1133569.FD21_GL001355"/>
<dbReference type="InterPro" id="IPR005784">
    <property type="entry name" value="D_amino_transT"/>
</dbReference>
<evidence type="ECO:0000256" key="9">
    <source>
        <dbReference type="ARBA" id="ARBA00030138"/>
    </source>
</evidence>
<comment type="similarity">
    <text evidence="2">Belongs to the class-IV pyridoxal-phosphate-dependent aminotransferase family.</text>
</comment>
<dbReference type="GO" id="GO:0005829">
    <property type="term" value="C:cytosol"/>
    <property type="evidence" value="ECO:0007669"/>
    <property type="project" value="TreeGrafter"/>
</dbReference>
<protein>
    <recommendedName>
        <fullName evidence="5">D-alanine aminotransferase</fullName>
        <ecNumber evidence="4">2.6.1.21</ecNumber>
    </recommendedName>
    <alternativeName>
        <fullName evidence="11">D-amino acid aminotransferase</fullName>
    </alternativeName>
    <alternativeName>
        <fullName evidence="9">D-amino acid transaminase</fullName>
    </alternativeName>
    <alternativeName>
        <fullName evidence="10">D-aspartate aminotransferase</fullName>
    </alternativeName>
</protein>
<evidence type="ECO:0000313" key="13">
    <source>
        <dbReference type="EMBL" id="KRM89499.1"/>
    </source>
</evidence>
<evidence type="ECO:0000256" key="3">
    <source>
        <dbReference type="ARBA" id="ARBA00011738"/>
    </source>
</evidence>
<dbReference type="InterPro" id="IPR036038">
    <property type="entry name" value="Aminotransferase-like"/>
</dbReference>
<dbReference type="GO" id="GO:0047810">
    <property type="term" value="F:D-alanine-2-oxoglutarate aminotransferase activity"/>
    <property type="evidence" value="ECO:0007669"/>
    <property type="project" value="UniProtKB-EC"/>
</dbReference>
<dbReference type="Gene3D" id="3.30.470.10">
    <property type="match status" value="1"/>
</dbReference>
<evidence type="ECO:0000256" key="2">
    <source>
        <dbReference type="ARBA" id="ARBA00009320"/>
    </source>
</evidence>
<dbReference type="InterPro" id="IPR043131">
    <property type="entry name" value="BCAT-like_N"/>
</dbReference>
<dbReference type="NCBIfam" id="TIGR01121">
    <property type="entry name" value="D_amino_aminoT"/>
    <property type="match status" value="1"/>
</dbReference>
<dbReference type="PANTHER" id="PTHR42743:SF10">
    <property type="entry name" value="D-ALANINE AMINOTRANSFERASE"/>
    <property type="match status" value="1"/>
</dbReference>
<comment type="cofactor">
    <cofactor evidence="1">
        <name>pyridoxal 5'-phosphate</name>
        <dbReference type="ChEBI" id="CHEBI:597326"/>
    </cofactor>
</comment>
<evidence type="ECO:0000313" key="14">
    <source>
        <dbReference type="Proteomes" id="UP000051576"/>
    </source>
</evidence>
<evidence type="ECO:0000256" key="8">
    <source>
        <dbReference type="ARBA" id="ARBA00022898"/>
    </source>
</evidence>
<evidence type="ECO:0000256" key="7">
    <source>
        <dbReference type="ARBA" id="ARBA00022679"/>
    </source>
</evidence>
<comment type="catalytic activity">
    <reaction evidence="12">
        <text>D-alanine + 2-oxoglutarate = D-glutamate + pyruvate</text>
        <dbReference type="Rhea" id="RHEA:15869"/>
        <dbReference type="ChEBI" id="CHEBI:15361"/>
        <dbReference type="ChEBI" id="CHEBI:16810"/>
        <dbReference type="ChEBI" id="CHEBI:29986"/>
        <dbReference type="ChEBI" id="CHEBI:57416"/>
        <dbReference type="EC" id="2.6.1.21"/>
    </reaction>
</comment>
<evidence type="ECO:0000256" key="11">
    <source>
        <dbReference type="ARBA" id="ARBA00033391"/>
    </source>
</evidence>
<keyword evidence="6 13" id="KW-0032">Aminotransferase</keyword>
<gene>
    <name evidence="13" type="ORF">FD21_GL001355</name>
</gene>
<reference evidence="13 14" key="1">
    <citation type="journal article" date="2015" name="Genome Announc.">
        <title>Expanding the biotechnology potential of lactobacilli through comparative genomics of 213 strains and associated genera.</title>
        <authorList>
            <person name="Sun Z."/>
            <person name="Harris H.M."/>
            <person name="McCann A."/>
            <person name="Guo C."/>
            <person name="Argimon S."/>
            <person name="Zhang W."/>
            <person name="Yang X."/>
            <person name="Jeffery I.B."/>
            <person name="Cooney J.C."/>
            <person name="Kagawa T.F."/>
            <person name="Liu W."/>
            <person name="Song Y."/>
            <person name="Salvetti E."/>
            <person name="Wrobel A."/>
            <person name="Rasinkangas P."/>
            <person name="Parkhill J."/>
            <person name="Rea M.C."/>
            <person name="O'Sullivan O."/>
            <person name="Ritari J."/>
            <person name="Douillard F.P."/>
            <person name="Paul Ross R."/>
            <person name="Yang R."/>
            <person name="Briner A.E."/>
            <person name="Felis G.E."/>
            <person name="de Vos W.M."/>
            <person name="Barrangou R."/>
            <person name="Klaenhammer T.R."/>
            <person name="Caufield P.W."/>
            <person name="Cui Y."/>
            <person name="Zhang H."/>
            <person name="O'Toole P.W."/>
        </authorList>
    </citation>
    <scope>NUCLEOTIDE SEQUENCE [LARGE SCALE GENOMIC DNA]</scope>
    <source>
        <strain evidence="13 14">DSM 20605</strain>
    </source>
</reference>
<organism evidence="13 14">
    <name type="scientific">Liquorilactobacillus vini DSM 20605</name>
    <dbReference type="NCBI Taxonomy" id="1133569"/>
    <lineage>
        <taxon>Bacteria</taxon>
        <taxon>Bacillati</taxon>
        <taxon>Bacillota</taxon>
        <taxon>Bacilli</taxon>
        <taxon>Lactobacillales</taxon>
        <taxon>Lactobacillaceae</taxon>
        <taxon>Liquorilactobacillus</taxon>
    </lineage>
</organism>
<dbReference type="GO" id="GO:0046416">
    <property type="term" value="P:D-amino acid metabolic process"/>
    <property type="evidence" value="ECO:0007669"/>
    <property type="project" value="InterPro"/>
</dbReference>
<dbReference type="OrthoDB" id="9805628at2"/>
<dbReference type="EMBL" id="AYYX01000004">
    <property type="protein sequence ID" value="KRM89499.1"/>
    <property type="molecule type" value="Genomic_DNA"/>
</dbReference>
<dbReference type="GO" id="GO:0030170">
    <property type="term" value="F:pyridoxal phosphate binding"/>
    <property type="evidence" value="ECO:0007669"/>
    <property type="project" value="InterPro"/>
</dbReference>
<dbReference type="PATRIC" id="fig|1133569.4.peg.1491"/>
<evidence type="ECO:0000256" key="12">
    <source>
        <dbReference type="ARBA" id="ARBA00047911"/>
    </source>
</evidence>
<evidence type="ECO:0000256" key="5">
    <source>
        <dbReference type="ARBA" id="ARBA00021779"/>
    </source>
</evidence>
<dbReference type="InterPro" id="IPR050571">
    <property type="entry name" value="Class-IV_PLP-Dep_Aminotrnsfr"/>
</dbReference>
<dbReference type="FunFam" id="3.30.470.10:FF:000009">
    <property type="entry name" value="D-alanine aminotransferase"/>
    <property type="match status" value="1"/>
</dbReference>
<dbReference type="InterPro" id="IPR043132">
    <property type="entry name" value="BCAT-like_C"/>
</dbReference>
<dbReference type="eggNOG" id="COG0115">
    <property type="taxonomic scope" value="Bacteria"/>
</dbReference>
<evidence type="ECO:0000256" key="1">
    <source>
        <dbReference type="ARBA" id="ARBA00001933"/>
    </source>
</evidence>
<evidence type="ECO:0000256" key="10">
    <source>
        <dbReference type="ARBA" id="ARBA00033316"/>
    </source>
</evidence>
<dbReference type="AlphaFoldDB" id="A0A0R2CM23"/>
<comment type="caution">
    <text evidence="13">The sequence shown here is derived from an EMBL/GenBank/DDBJ whole genome shotgun (WGS) entry which is preliminary data.</text>
</comment>
<name>A0A0R2CM23_9LACO</name>
<dbReference type="GO" id="GO:0046394">
    <property type="term" value="P:carboxylic acid biosynthetic process"/>
    <property type="evidence" value="ECO:0007669"/>
    <property type="project" value="UniProtKB-ARBA"/>
</dbReference>
<dbReference type="Proteomes" id="UP000051576">
    <property type="component" value="Unassembled WGS sequence"/>
</dbReference>
<accession>A0A0R2CM23</accession>